<dbReference type="EMBL" id="JASTZU010000016">
    <property type="protein sequence ID" value="MDL4839444.1"/>
    <property type="molecule type" value="Genomic_DNA"/>
</dbReference>
<dbReference type="Proteomes" id="UP001235343">
    <property type="component" value="Unassembled WGS sequence"/>
</dbReference>
<evidence type="ECO:0000313" key="3">
    <source>
        <dbReference type="Proteomes" id="UP001235343"/>
    </source>
</evidence>
<reference evidence="2 3" key="1">
    <citation type="submission" date="2023-06" db="EMBL/GenBank/DDBJ databases">
        <title>Aquibacillus rhizosphaerae LR5S19.</title>
        <authorList>
            <person name="Sun J.-Q."/>
        </authorList>
    </citation>
    <scope>NUCLEOTIDE SEQUENCE [LARGE SCALE GENOMIC DNA]</scope>
    <source>
        <strain evidence="2 3">LR5S19</strain>
    </source>
</reference>
<comment type="caution">
    <text evidence="2">The sequence shown here is derived from an EMBL/GenBank/DDBJ whole genome shotgun (WGS) entry which is preliminary data.</text>
</comment>
<keyword evidence="3" id="KW-1185">Reference proteome</keyword>
<sequence>MYFPSKKDVWFSLIIWGAILAIIFLVLFGGESTGTQFITSDGAIGKVF</sequence>
<keyword evidence="1" id="KW-0472">Membrane</keyword>
<accession>A0ABT7L0Y2</accession>
<protein>
    <submittedName>
        <fullName evidence="2">Uncharacterized protein</fullName>
    </submittedName>
</protein>
<evidence type="ECO:0000256" key="1">
    <source>
        <dbReference type="SAM" id="Phobius"/>
    </source>
</evidence>
<keyword evidence="1" id="KW-1133">Transmembrane helix</keyword>
<organism evidence="2 3">
    <name type="scientific">Aquibacillus rhizosphaerae</name>
    <dbReference type="NCBI Taxonomy" id="3051431"/>
    <lineage>
        <taxon>Bacteria</taxon>
        <taxon>Bacillati</taxon>
        <taxon>Bacillota</taxon>
        <taxon>Bacilli</taxon>
        <taxon>Bacillales</taxon>
        <taxon>Bacillaceae</taxon>
        <taxon>Aquibacillus</taxon>
    </lineage>
</organism>
<gene>
    <name evidence="2" type="ORF">QQS35_03085</name>
</gene>
<name>A0ABT7L0Y2_9BACI</name>
<dbReference type="RefSeq" id="WP_285930314.1">
    <property type="nucleotide sequence ID" value="NZ_JASTZU010000016.1"/>
</dbReference>
<proteinExistence type="predicted"/>
<evidence type="ECO:0000313" key="2">
    <source>
        <dbReference type="EMBL" id="MDL4839444.1"/>
    </source>
</evidence>
<keyword evidence="1" id="KW-0812">Transmembrane</keyword>
<feature type="transmembrane region" description="Helical" evidence="1">
    <location>
        <begin position="9"/>
        <end position="28"/>
    </location>
</feature>